<keyword evidence="2" id="KW-1133">Transmembrane helix</keyword>
<name>A0ABQ9J7I0_9CUCU</name>
<keyword evidence="1" id="KW-0675">Receptor</keyword>
<evidence type="ECO:0000256" key="1">
    <source>
        <dbReference type="ARBA" id="ARBA00023170"/>
    </source>
</evidence>
<evidence type="ECO:0000259" key="3">
    <source>
        <dbReference type="SMART" id="SM01330"/>
    </source>
</evidence>
<dbReference type="EMBL" id="JAPWTJ010001053">
    <property type="protein sequence ID" value="KAJ8974106.1"/>
    <property type="molecule type" value="Genomic_DNA"/>
</dbReference>
<protein>
    <recommendedName>
        <fullName evidence="3">Frizzled/Smoothened 7TM domain-containing protein</fullName>
    </recommendedName>
</protein>
<evidence type="ECO:0000313" key="4">
    <source>
        <dbReference type="EMBL" id="KAJ8974106.1"/>
    </source>
</evidence>
<keyword evidence="2" id="KW-0812">Transmembrane</keyword>
<dbReference type="InterPro" id="IPR000539">
    <property type="entry name" value="Frizzled/Smoothened_7TM"/>
</dbReference>
<dbReference type="Gene3D" id="1.20.1070.10">
    <property type="entry name" value="Rhodopsin 7-helix transmembrane proteins"/>
    <property type="match status" value="1"/>
</dbReference>
<feature type="transmembrane region" description="Helical" evidence="2">
    <location>
        <begin position="73"/>
        <end position="94"/>
    </location>
</feature>
<sequence>MAIGEIDGDYVTGICFVGFVNMAARAGLLLAPLAATIIVSGYIIVRGLILLIKVRIDSREIISEHSSRKIRSNIVRMGVFTIFMLVFSAITFGYHNYIAVNSDSWSASLQNYILRTANAGLDGQHINSLLSNGKLVIPCNRNNFKSGSEDENVSVTISENNRASYTCRWSARGAGDSWDGLP</sequence>
<dbReference type="Proteomes" id="UP001162164">
    <property type="component" value="Unassembled WGS sequence"/>
</dbReference>
<evidence type="ECO:0000256" key="2">
    <source>
        <dbReference type="SAM" id="Phobius"/>
    </source>
</evidence>
<feature type="transmembrane region" description="Helical" evidence="2">
    <location>
        <begin position="29"/>
        <end position="52"/>
    </location>
</feature>
<dbReference type="SMART" id="SM01330">
    <property type="entry name" value="Frizzled"/>
    <property type="match status" value="1"/>
</dbReference>
<evidence type="ECO:0000313" key="5">
    <source>
        <dbReference type="Proteomes" id="UP001162164"/>
    </source>
</evidence>
<feature type="domain" description="Frizzled/Smoothened 7TM" evidence="3">
    <location>
        <begin position="1"/>
        <end position="141"/>
    </location>
</feature>
<comment type="caution">
    <text evidence="4">The sequence shown here is derived from an EMBL/GenBank/DDBJ whole genome shotgun (WGS) entry which is preliminary data.</text>
</comment>
<proteinExistence type="predicted"/>
<reference evidence="4" key="1">
    <citation type="journal article" date="2023" name="Insect Mol. Biol.">
        <title>Genome sequencing provides insights into the evolution of gene families encoding plant cell wall-degrading enzymes in longhorned beetles.</title>
        <authorList>
            <person name="Shin N.R."/>
            <person name="Okamura Y."/>
            <person name="Kirsch R."/>
            <person name="Pauchet Y."/>
        </authorList>
    </citation>
    <scope>NUCLEOTIDE SEQUENCE</scope>
    <source>
        <strain evidence="4">MMC_N1</strain>
    </source>
</reference>
<keyword evidence="2" id="KW-0472">Membrane</keyword>
<keyword evidence="5" id="KW-1185">Reference proteome</keyword>
<accession>A0ABQ9J7I0</accession>
<organism evidence="4 5">
    <name type="scientific">Molorchus minor</name>
    <dbReference type="NCBI Taxonomy" id="1323400"/>
    <lineage>
        <taxon>Eukaryota</taxon>
        <taxon>Metazoa</taxon>
        <taxon>Ecdysozoa</taxon>
        <taxon>Arthropoda</taxon>
        <taxon>Hexapoda</taxon>
        <taxon>Insecta</taxon>
        <taxon>Pterygota</taxon>
        <taxon>Neoptera</taxon>
        <taxon>Endopterygota</taxon>
        <taxon>Coleoptera</taxon>
        <taxon>Polyphaga</taxon>
        <taxon>Cucujiformia</taxon>
        <taxon>Chrysomeloidea</taxon>
        <taxon>Cerambycidae</taxon>
        <taxon>Lamiinae</taxon>
        <taxon>Monochamini</taxon>
        <taxon>Molorchus</taxon>
    </lineage>
</organism>
<gene>
    <name evidence="4" type="ORF">NQ317_010403</name>
</gene>
<dbReference type="Pfam" id="PF01534">
    <property type="entry name" value="Frizzled"/>
    <property type="match status" value="1"/>
</dbReference>